<evidence type="ECO:0000259" key="4">
    <source>
        <dbReference type="Pfam" id="PF00931"/>
    </source>
</evidence>
<feature type="domain" description="Disease resistance R13L4/SHOC-2-like LRR" evidence="6">
    <location>
        <begin position="537"/>
        <end position="716"/>
    </location>
</feature>
<feature type="compositionally biased region" description="Basic and acidic residues" evidence="3">
    <location>
        <begin position="715"/>
        <end position="743"/>
    </location>
</feature>
<feature type="domain" description="Disease resistance protein winged helix" evidence="5">
    <location>
        <begin position="371"/>
        <end position="449"/>
    </location>
</feature>
<feature type="domain" description="NB-ARC" evidence="4">
    <location>
        <begin position="126"/>
        <end position="291"/>
    </location>
</feature>
<dbReference type="SUPFAM" id="SSF52058">
    <property type="entry name" value="L domain-like"/>
    <property type="match status" value="1"/>
</dbReference>
<dbReference type="Gramene" id="KCW53049">
    <property type="protein sequence ID" value="KCW53049"/>
    <property type="gene ID" value="EUGRSUZ_J02344"/>
</dbReference>
<evidence type="ECO:0000313" key="7">
    <source>
        <dbReference type="EMBL" id="KCW53049.1"/>
    </source>
</evidence>
<dbReference type="PANTHER" id="PTHR23155">
    <property type="entry name" value="DISEASE RESISTANCE PROTEIN RP"/>
    <property type="match status" value="1"/>
</dbReference>
<dbReference type="GO" id="GO:0006952">
    <property type="term" value="P:defense response"/>
    <property type="evidence" value="ECO:0007669"/>
    <property type="project" value="UniProtKB-KW"/>
</dbReference>
<dbReference type="InterPro" id="IPR055414">
    <property type="entry name" value="LRR_R13L4/SHOC2-like"/>
</dbReference>
<dbReference type="InParanoid" id="A0A059AH28"/>
<dbReference type="Gene3D" id="1.10.10.10">
    <property type="entry name" value="Winged helix-like DNA-binding domain superfamily/Winged helix DNA-binding domain"/>
    <property type="match status" value="1"/>
</dbReference>
<dbReference type="PANTHER" id="PTHR23155:SF955">
    <property type="entry name" value="AAA+ ATPASE DOMAIN-CONTAINING PROTEIN"/>
    <property type="match status" value="1"/>
</dbReference>
<reference evidence="7" key="1">
    <citation type="submission" date="2013-07" db="EMBL/GenBank/DDBJ databases">
        <title>The genome of Eucalyptus grandis.</title>
        <authorList>
            <person name="Schmutz J."/>
            <person name="Hayes R."/>
            <person name="Myburg A."/>
            <person name="Tuskan G."/>
            <person name="Grattapaglia D."/>
            <person name="Rokhsar D.S."/>
        </authorList>
    </citation>
    <scope>NUCLEOTIDE SEQUENCE</scope>
    <source>
        <tissue evidence="7">Leaf extractions</tissue>
    </source>
</reference>
<evidence type="ECO:0000259" key="5">
    <source>
        <dbReference type="Pfam" id="PF23559"/>
    </source>
</evidence>
<protein>
    <submittedName>
        <fullName evidence="7">Uncharacterized protein</fullName>
    </submittedName>
</protein>
<evidence type="ECO:0000256" key="1">
    <source>
        <dbReference type="ARBA" id="ARBA00022737"/>
    </source>
</evidence>
<dbReference type="PRINTS" id="PR00364">
    <property type="entry name" value="DISEASERSIST"/>
</dbReference>
<dbReference type="Pfam" id="PF23598">
    <property type="entry name" value="LRR_14"/>
    <property type="match status" value="1"/>
</dbReference>
<dbReference type="Gene3D" id="3.80.10.10">
    <property type="entry name" value="Ribonuclease Inhibitor"/>
    <property type="match status" value="1"/>
</dbReference>
<dbReference type="InterPro" id="IPR002182">
    <property type="entry name" value="NB-ARC"/>
</dbReference>
<organism evidence="7">
    <name type="scientific">Eucalyptus grandis</name>
    <name type="common">Flooded gum</name>
    <dbReference type="NCBI Taxonomy" id="71139"/>
    <lineage>
        <taxon>Eukaryota</taxon>
        <taxon>Viridiplantae</taxon>
        <taxon>Streptophyta</taxon>
        <taxon>Embryophyta</taxon>
        <taxon>Tracheophyta</taxon>
        <taxon>Spermatophyta</taxon>
        <taxon>Magnoliopsida</taxon>
        <taxon>eudicotyledons</taxon>
        <taxon>Gunneridae</taxon>
        <taxon>Pentapetalae</taxon>
        <taxon>rosids</taxon>
        <taxon>malvids</taxon>
        <taxon>Myrtales</taxon>
        <taxon>Myrtaceae</taxon>
        <taxon>Myrtoideae</taxon>
        <taxon>Eucalypteae</taxon>
        <taxon>Eucalyptus</taxon>
    </lineage>
</organism>
<dbReference type="GO" id="GO:0051707">
    <property type="term" value="P:response to other organism"/>
    <property type="evidence" value="ECO:0007669"/>
    <property type="project" value="UniProtKB-ARBA"/>
</dbReference>
<name>A0A059AH28_EUCGR</name>
<evidence type="ECO:0000256" key="2">
    <source>
        <dbReference type="ARBA" id="ARBA00022821"/>
    </source>
</evidence>
<dbReference type="Gene3D" id="3.40.50.300">
    <property type="entry name" value="P-loop containing nucleotide triphosphate hydrolases"/>
    <property type="match status" value="1"/>
</dbReference>
<dbReference type="EMBL" id="KK198762">
    <property type="protein sequence ID" value="KCW53049.1"/>
    <property type="molecule type" value="Genomic_DNA"/>
</dbReference>
<dbReference type="AlphaFoldDB" id="A0A059AH28"/>
<feature type="region of interest" description="Disordered" evidence="3">
    <location>
        <begin position="712"/>
        <end position="753"/>
    </location>
</feature>
<sequence length="904" mass="102983">MIQEILSTRDLLTVEWLGWLLHAMSDTEEFIDKFHLREAGKRHEALHMAARPFAELVSKYKLWRDLSILVNKMEKFLKEEPEGKRKNDPASSSYRARVPWQGKKLVRLTTFWDRQVPTNFVCHAAKKEEILNWIKMKPSTNHGTSIWGGQGTGKTFLARWVYDQAKYMDYERRAWVHVSGTLEKREFLLEILKQVQKLAREMEDMDIGEIKEMLTEKFAAAKKFLIVLDDVQPSDEPLLQELVTCIKFFSHVHIITTTQDDMIASFMNTFKEGPIKLENLDFEESRRMLALKLHRGFGGRILSNKEESILNMFPRLPLCISLLGGFLSNAGEHEREALAKEGSMMTLLDTLHLSCRKLPVHLKPCLIYMALFPVAFPIPTRRLVRLWLAVGLLDSYCYDIERKRTRPLEDVGETFILELADRNVIDVVSWRADGSPKTCQMLTSLYDMIRPIATSAGFIHIHAAIRNPTGKQQQSPAPLLERTNFRWVAEHTSIVTDSSSGSFPNLYPGYVRSFLSFYMKRGILSKDISTFLRNTTSKTAYSLLRVLDLEGVHKPSLQGVLHKLVLLRYLGLRSTVLDSLPSAVADLHYLETLDIKHTYITSLPSTIWKARSLRHLHLNWFYINFNTILKACSNNVTALTKLQTLSGLVIGKVNESLMRNHMDRSTTLTTLKLFLRRPGGDTSGATGKAVADWINFRLTNLQSLTFGVTKKAKPKKEVEPKEAEPEEEAKPAKEATKLAEHAEGAQPATSQMGSLPKLSLAAEHEFLLELYLVGQLDKPIWRELLSGSLRVLTLSDSKVETDMMPELGGLLRNLRTFRLMANSFLGPSLRFIKDGFPSLKILKIGKLPHLEEVIVEQGAMPKLKEVEFKHLDRMNKVEGIDHCTELENICVTSQAMLFLTNSRT</sequence>
<keyword evidence="1" id="KW-0677">Repeat</keyword>
<accession>A0A059AH28</accession>
<dbReference type="InterPro" id="IPR044974">
    <property type="entry name" value="Disease_R_plants"/>
</dbReference>
<dbReference type="InterPro" id="IPR058922">
    <property type="entry name" value="WHD_DRP"/>
</dbReference>
<dbReference type="GO" id="GO:0043531">
    <property type="term" value="F:ADP binding"/>
    <property type="evidence" value="ECO:0007669"/>
    <property type="project" value="InterPro"/>
</dbReference>
<dbReference type="Pfam" id="PF23559">
    <property type="entry name" value="WHD_DRP"/>
    <property type="match status" value="1"/>
</dbReference>
<evidence type="ECO:0000256" key="3">
    <source>
        <dbReference type="SAM" id="MobiDB-lite"/>
    </source>
</evidence>
<dbReference type="SUPFAM" id="SSF52540">
    <property type="entry name" value="P-loop containing nucleoside triphosphate hydrolases"/>
    <property type="match status" value="1"/>
</dbReference>
<dbReference type="InterPro" id="IPR036388">
    <property type="entry name" value="WH-like_DNA-bd_sf"/>
</dbReference>
<proteinExistence type="predicted"/>
<dbReference type="InterPro" id="IPR032675">
    <property type="entry name" value="LRR_dom_sf"/>
</dbReference>
<keyword evidence="2" id="KW-0611">Plant defense</keyword>
<gene>
    <name evidence="7" type="ORF">EUGRSUZ_J02344</name>
</gene>
<dbReference type="InterPro" id="IPR027417">
    <property type="entry name" value="P-loop_NTPase"/>
</dbReference>
<dbReference type="Pfam" id="PF00931">
    <property type="entry name" value="NB-ARC"/>
    <property type="match status" value="1"/>
</dbReference>
<evidence type="ECO:0000259" key="6">
    <source>
        <dbReference type="Pfam" id="PF23598"/>
    </source>
</evidence>